<organism evidence="1 2">
    <name type="scientific">Boeremia exigua</name>
    <dbReference type="NCBI Taxonomy" id="749465"/>
    <lineage>
        <taxon>Eukaryota</taxon>
        <taxon>Fungi</taxon>
        <taxon>Dikarya</taxon>
        <taxon>Ascomycota</taxon>
        <taxon>Pezizomycotina</taxon>
        <taxon>Dothideomycetes</taxon>
        <taxon>Pleosporomycetidae</taxon>
        <taxon>Pleosporales</taxon>
        <taxon>Pleosporineae</taxon>
        <taxon>Didymellaceae</taxon>
        <taxon>Boeremia</taxon>
    </lineage>
</organism>
<dbReference type="EMBL" id="JAPHNI010000089">
    <property type="protein sequence ID" value="KAJ8116565.1"/>
    <property type="molecule type" value="Genomic_DNA"/>
</dbReference>
<reference evidence="1" key="1">
    <citation type="submission" date="2022-11" db="EMBL/GenBank/DDBJ databases">
        <title>Genome Sequence of Boeremia exigua.</title>
        <authorList>
            <person name="Buettner E."/>
        </authorList>
    </citation>
    <scope>NUCLEOTIDE SEQUENCE</scope>
    <source>
        <strain evidence="1">CU02</strain>
    </source>
</reference>
<comment type="caution">
    <text evidence="1">The sequence shown here is derived from an EMBL/GenBank/DDBJ whole genome shotgun (WGS) entry which is preliminary data.</text>
</comment>
<accession>A0ACC2IMY6</accession>
<name>A0ACC2IMY6_9PLEO</name>
<protein>
    <submittedName>
        <fullName evidence="1">Uncharacterized protein</fullName>
    </submittedName>
</protein>
<evidence type="ECO:0000313" key="1">
    <source>
        <dbReference type="EMBL" id="KAJ8116565.1"/>
    </source>
</evidence>
<sequence>MNTDSSSRSRAPAYMSLADAPAQQSLKSLTPSQYSYWSDSGFFQITLAFGTLTFTQAKAVDVVWDVWECFALHPGPAGNFVPFKDFSIVVYTVHDGARINQTDDFHATLYNLASSYNPLPMDIRRTNPYWESIKGRTGYCGNQPSEDSLALCNANWMLLNISQYVGSYGTTPLPDMPSTFGAALLDPPSLNITVWDLPSGLNKTRGDKWPGPKPFTGPLVTYLSNGELYSQDAVSKTGQCQTYDSYKWGFSFIQLNNMLILLWVWTVGLATMYILSKFIRLQRARQDVTGEYKAVFELSDAMHIQLTQIEREEAIDVQQLTESDLRRRITKDLNGGSIAYDTGLIFLGDDEAEGKNWTLEACIRREFCWVLAVAAAIGIDVKLIWQIVDKARSDLWFFPTLSFAIVFAMVVGLTHRNKAGNSECTITGPALCREGFEKFVWMNTQRPIVHHAAQFLKSVSPAPTTATRLYNCPALPTRPPFHFFSAALCERGPQHPTTSVMVRNIVVLGGSSHPQLTETICNHLGIPPAKVLLGKFKVGETRVEIEESVRGKDVFIIQSGGGSVNDHLMELLITISACQTASAKRITAVLPLFPYSRQSDIPYNKTGAPLAKVPGTRSRTGTYSFESRPQTPHPGQPESAGLGANGTATLHHQLSRMKLDEQRNNPSNPPSPVKTNGLRRSETLDSAKSEASVHFEGANGVNGVNGANTKAITKPPPFEPQVGYRQWVAQAGTLIADLLTCAGADHVITMDLHDPQYQGFFDIPVDNLYGRHLLRKYIQSNIPDYQQAVIVSPDAGGAKRATAIADALGMPFALIHKERRPTQINDRQNATMMLVGDVADRTAILIDDLADTSNTITRAAKLVKKEGASQVYALITHGILSGDAIDRINASALDKVVVTNTVDQTEHKSRCPKLEVLEVGNVFAEAIRRVHHGESISVLFDYS</sequence>
<gene>
    <name evidence="1" type="ORF">OPT61_g2037</name>
</gene>
<evidence type="ECO:0000313" key="2">
    <source>
        <dbReference type="Proteomes" id="UP001153331"/>
    </source>
</evidence>
<proteinExistence type="predicted"/>
<dbReference type="Proteomes" id="UP001153331">
    <property type="component" value="Unassembled WGS sequence"/>
</dbReference>
<keyword evidence="2" id="KW-1185">Reference proteome</keyword>